<dbReference type="AlphaFoldDB" id="A0ABD3IR00"/>
<comment type="caution">
    <text evidence="8">The sequence shown here is derived from an EMBL/GenBank/DDBJ whole genome shotgun (WGS) entry which is preliminary data.</text>
</comment>
<reference evidence="8 9" key="1">
    <citation type="submission" date="2024-11" db="EMBL/GenBank/DDBJ databases">
        <title>Chromosome-level genome assembly of Eucalyptus globulus Labill. provides insights into its genome evolution.</title>
        <authorList>
            <person name="Li X."/>
        </authorList>
    </citation>
    <scope>NUCLEOTIDE SEQUENCE [LARGE SCALE GENOMIC DNA]</scope>
    <source>
        <strain evidence="8">CL2024</strain>
        <tissue evidence="8">Fresh tender leaves</tissue>
    </source>
</reference>
<evidence type="ECO:0000313" key="8">
    <source>
        <dbReference type="EMBL" id="KAL3716697.1"/>
    </source>
</evidence>
<protein>
    <submittedName>
        <fullName evidence="8">Uncharacterized protein</fullName>
    </submittedName>
</protein>
<keyword evidence="4" id="KW-0444">Lipid biosynthesis</keyword>
<dbReference type="GO" id="GO:0006694">
    <property type="term" value="P:steroid biosynthetic process"/>
    <property type="evidence" value="ECO:0007669"/>
    <property type="project" value="UniProtKB-KW"/>
</dbReference>
<evidence type="ECO:0000256" key="2">
    <source>
        <dbReference type="ARBA" id="ARBA00006484"/>
    </source>
</evidence>
<keyword evidence="3" id="KW-0521">NADP</keyword>
<dbReference type="SUPFAM" id="SSF51735">
    <property type="entry name" value="NAD(P)-binding Rossmann-fold domains"/>
    <property type="match status" value="1"/>
</dbReference>
<dbReference type="PANTHER" id="PTHR43391">
    <property type="entry name" value="RETINOL DEHYDROGENASE-RELATED"/>
    <property type="match status" value="1"/>
</dbReference>
<dbReference type="PANTHER" id="PTHR43391:SF69">
    <property type="entry name" value="11-BETA-HYDROXYSTEROID DEHYDROGENASE-LIKE 6"/>
    <property type="match status" value="1"/>
</dbReference>
<dbReference type="GO" id="GO:0016020">
    <property type="term" value="C:membrane"/>
    <property type="evidence" value="ECO:0007669"/>
    <property type="project" value="UniProtKB-SubCell"/>
</dbReference>
<dbReference type="PRINTS" id="PR00081">
    <property type="entry name" value="GDHRDH"/>
</dbReference>
<dbReference type="InterPro" id="IPR036291">
    <property type="entry name" value="NAD(P)-bd_dom_sf"/>
</dbReference>
<name>A0ABD3IR00_EUCGL</name>
<comment type="similarity">
    <text evidence="2 7">Belongs to the short-chain dehydrogenases/reductases (SDR) family.</text>
</comment>
<keyword evidence="5" id="KW-0812">Transmembrane</keyword>
<keyword evidence="9" id="KW-1185">Reference proteome</keyword>
<dbReference type="EMBL" id="JBJKBG010000011">
    <property type="protein sequence ID" value="KAL3716697.1"/>
    <property type="molecule type" value="Genomic_DNA"/>
</dbReference>
<evidence type="ECO:0000256" key="3">
    <source>
        <dbReference type="ARBA" id="ARBA00022857"/>
    </source>
</evidence>
<keyword evidence="6" id="KW-0560">Oxidoreductase</keyword>
<evidence type="ECO:0000256" key="4">
    <source>
        <dbReference type="ARBA" id="ARBA00022955"/>
    </source>
</evidence>
<dbReference type="InterPro" id="IPR002347">
    <property type="entry name" value="SDR_fam"/>
</dbReference>
<organism evidence="8 9">
    <name type="scientific">Eucalyptus globulus</name>
    <name type="common">Tasmanian blue gum</name>
    <dbReference type="NCBI Taxonomy" id="34317"/>
    <lineage>
        <taxon>Eukaryota</taxon>
        <taxon>Viridiplantae</taxon>
        <taxon>Streptophyta</taxon>
        <taxon>Embryophyta</taxon>
        <taxon>Tracheophyta</taxon>
        <taxon>Spermatophyta</taxon>
        <taxon>Magnoliopsida</taxon>
        <taxon>eudicotyledons</taxon>
        <taxon>Gunneridae</taxon>
        <taxon>Pentapetalae</taxon>
        <taxon>rosids</taxon>
        <taxon>malvids</taxon>
        <taxon>Myrtales</taxon>
        <taxon>Myrtaceae</taxon>
        <taxon>Myrtoideae</taxon>
        <taxon>Eucalypteae</taxon>
        <taxon>Eucalyptus</taxon>
    </lineage>
</organism>
<dbReference type="PRINTS" id="PR00080">
    <property type="entry name" value="SDRFAMILY"/>
</dbReference>
<evidence type="ECO:0000256" key="7">
    <source>
        <dbReference type="RuleBase" id="RU000363"/>
    </source>
</evidence>
<evidence type="ECO:0000256" key="6">
    <source>
        <dbReference type="ARBA" id="ARBA00023002"/>
    </source>
</evidence>
<dbReference type="GO" id="GO:0016491">
    <property type="term" value="F:oxidoreductase activity"/>
    <property type="evidence" value="ECO:0007669"/>
    <property type="project" value="UniProtKB-KW"/>
</dbReference>
<keyword evidence="5" id="KW-0735">Signal-anchor</keyword>
<evidence type="ECO:0000313" key="9">
    <source>
        <dbReference type="Proteomes" id="UP001634007"/>
    </source>
</evidence>
<evidence type="ECO:0000256" key="5">
    <source>
        <dbReference type="ARBA" id="ARBA00022968"/>
    </source>
</evidence>
<gene>
    <name evidence="8" type="ORF">ACJRO7_008309</name>
</gene>
<comment type="subcellular location">
    <subcellularLocation>
        <location evidence="1">Membrane</location>
        <topology evidence="1">Single-pass type II membrane protein</topology>
    </subcellularLocation>
</comment>
<dbReference type="Proteomes" id="UP001634007">
    <property type="component" value="Unassembled WGS sequence"/>
</dbReference>
<accession>A0ABD3IR00</accession>
<sequence>MLITGAASGIGKQIANEYASREACLALVDKREEGLGVVAEIASMLGSPDVITMDHLINNARILKQGLFEDLSHKPDYTRVMDVNLWGTVYGTHYAIPHLKKSKGKIAVIASFGGCYPTPGICFYSASKAAVINFYERLRTEIRDSRGVTIVTPGLIKSEMTMPRHSPKSTERAAKAMVRSTCHRDMYLTVPFWTSVFYLWKVLFPEVTERRNCWSYITMPRASRSTRARSRRVALPSIET</sequence>
<proteinExistence type="inferred from homology"/>
<keyword evidence="4" id="KW-0752">Steroid biosynthesis</keyword>
<dbReference type="Pfam" id="PF00106">
    <property type="entry name" value="adh_short"/>
    <property type="match status" value="2"/>
</dbReference>
<keyword evidence="4" id="KW-0443">Lipid metabolism</keyword>
<evidence type="ECO:0000256" key="1">
    <source>
        <dbReference type="ARBA" id="ARBA00004606"/>
    </source>
</evidence>
<dbReference type="Gene3D" id="3.40.50.720">
    <property type="entry name" value="NAD(P)-binding Rossmann-like Domain"/>
    <property type="match status" value="1"/>
</dbReference>